<organism evidence="1 2">
    <name type="scientific">Flavobacterium polysaccharolyticum</name>
    <dbReference type="NCBI Taxonomy" id="3133148"/>
    <lineage>
        <taxon>Bacteria</taxon>
        <taxon>Pseudomonadati</taxon>
        <taxon>Bacteroidota</taxon>
        <taxon>Flavobacteriia</taxon>
        <taxon>Flavobacteriales</taxon>
        <taxon>Flavobacteriaceae</taxon>
        <taxon>Flavobacterium</taxon>
    </lineage>
</organism>
<proteinExistence type="predicted"/>
<reference evidence="1 2" key="1">
    <citation type="submission" date="2024-03" db="EMBL/GenBank/DDBJ databases">
        <title>Two novel species of the genus Flavobacterium exhibiting potentially degradation of complex polysaccharides.</title>
        <authorList>
            <person name="Lian X."/>
        </authorList>
    </citation>
    <scope>NUCLEOTIDE SEQUENCE [LARGE SCALE GENOMIC DNA]</scope>
    <source>
        <strain evidence="1 2">N6</strain>
    </source>
</reference>
<comment type="caution">
    <text evidence="1">The sequence shown here is derived from an EMBL/GenBank/DDBJ whole genome shotgun (WGS) entry which is preliminary data.</text>
</comment>
<accession>A0ABU9NPX6</accession>
<dbReference type="Proteomes" id="UP001468798">
    <property type="component" value="Unassembled WGS sequence"/>
</dbReference>
<dbReference type="RefSeq" id="WP_342692290.1">
    <property type="nucleotide sequence ID" value="NZ_JBCGDP010000012.1"/>
</dbReference>
<sequence>MKLRQLFLGLIILGFLSFNIIEKKSFEFIYPKQKDVKISLLSEHFKKFDKEWRGSDYYYFAEKDGFICSVLFYKLNEQERISLVDLPKLELGKKIKEAGKEFPENSPLFAYSYFKNYSNLKNMETNDKSWGEMTDDFMFRENVIHIEGTKFTQNHMYGYAMFGNDIFVNVHLSKMNCTEDEILEMKEILNSLKKENK</sequence>
<evidence type="ECO:0000313" key="1">
    <source>
        <dbReference type="EMBL" id="MEM0577388.1"/>
    </source>
</evidence>
<evidence type="ECO:0000313" key="2">
    <source>
        <dbReference type="Proteomes" id="UP001468798"/>
    </source>
</evidence>
<protein>
    <submittedName>
        <fullName evidence="1">Uncharacterized protein</fullName>
    </submittedName>
</protein>
<name>A0ABU9NPX6_9FLAO</name>
<keyword evidence="2" id="KW-1185">Reference proteome</keyword>
<dbReference type="EMBL" id="JBCGDP010000012">
    <property type="protein sequence ID" value="MEM0577388.1"/>
    <property type="molecule type" value="Genomic_DNA"/>
</dbReference>
<gene>
    <name evidence="1" type="ORF">WFZ86_12835</name>
</gene>